<evidence type="ECO:0000313" key="5">
    <source>
        <dbReference type="Proteomes" id="UP000260983"/>
    </source>
</evidence>
<dbReference type="PANTHER" id="PTHR39206:SF1">
    <property type="entry name" value="SLL8004 PROTEIN"/>
    <property type="match status" value="1"/>
</dbReference>
<dbReference type="GO" id="GO:0005524">
    <property type="term" value="F:ATP binding"/>
    <property type="evidence" value="ECO:0007669"/>
    <property type="project" value="UniProtKB-KW"/>
</dbReference>
<evidence type="ECO:0000256" key="2">
    <source>
        <dbReference type="ARBA" id="ARBA00022840"/>
    </source>
</evidence>
<dbReference type="Proteomes" id="UP000260983">
    <property type="component" value="Unassembled WGS sequence"/>
</dbReference>
<protein>
    <submittedName>
        <fullName evidence="4">AAA family ATPase</fullName>
    </submittedName>
</protein>
<gene>
    <name evidence="4" type="ORF">DXB65_03715</name>
</gene>
<evidence type="ECO:0000259" key="3">
    <source>
        <dbReference type="Pfam" id="PF06414"/>
    </source>
</evidence>
<dbReference type="GO" id="GO:0016301">
    <property type="term" value="F:kinase activity"/>
    <property type="evidence" value="ECO:0007669"/>
    <property type="project" value="InterPro"/>
</dbReference>
<organism evidence="4 5">
    <name type="scientific">Bacteroides oleiciplenus</name>
    <dbReference type="NCBI Taxonomy" id="626931"/>
    <lineage>
        <taxon>Bacteria</taxon>
        <taxon>Pseudomonadati</taxon>
        <taxon>Bacteroidota</taxon>
        <taxon>Bacteroidia</taxon>
        <taxon>Bacteroidales</taxon>
        <taxon>Bacteroidaceae</taxon>
        <taxon>Bacteroides</taxon>
    </lineage>
</organism>
<name>A0A3E5BP76_9BACE</name>
<feature type="domain" description="Zeta toxin" evidence="3">
    <location>
        <begin position="35"/>
        <end position="137"/>
    </location>
</feature>
<dbReference type="AlphaFoldDB" id="A0A3E5BP76"/>
<dbReference type="Pfam" id="PF06414">
    <property type="entry name" value="Zeta_toxin"/>
    <property type="match status" value="1"/>
</dbReference>
<keyword evidence="2" id="KW-0067">ATP-binding</keyword>
<dbReference type="PANTHER" id="PTHR39206">
    <property type="entry name" value="SLL8004 PROTEIN"/>
    <property type="match status" value="1"/>
</dbReference>
<reference evidence="4 5" key="1">
    <citation type="submission" date="2018-08" db="EMBL/GenBank/DDBJ databases">
        <title>A genome reference for cultivated species of the human gut microbiota.</title>
        <authorList>
            <person name="Zou Y."/>
            <person name="Xue W."/>
            <person name="Luo G."/>
        </authorList>
    </citation>
    <scope>NUCLEOTIDE SEQUENCE [LARGE SCALE GENOMIC DNA]</scope>
    <source>
        <strain evidence="4 5">OM05-15BH</strain>
    </source>
</reference>
<sequence length="175" mass="20365">MIGVINRCLLFYINPDIVAQERFGDWNSKEAVMQAIKYCEDLREQCLRERKSLIFETVLSVQDKVDYISRAIEMGFFVRLFFVCTESPTINAARIANRVMEGGHDVPITKIISRYQKSLLNCYVVAKMVDRAYIYDNSIDDVDARLLFRLTEGNLEKQYVDDIPEWAQLICEDTL</sequence>
<keyword evidence="1" id="KW-0547">Nucleotide-binding</keyword>
<evidence type="ECO:0000313" key="4">
    <source>
        <dbReference type="EMBL" id="RGN39442.1"/>
    </source>
</evidence>
<comment type="caution">
    <text evidence="4">The sequence shown here is derived from an EMBL/GenBank/DDBJ whole genome shotgun (WGS) entry which is preliminary data.</text>
</comment>
<dbReference type="InterPro" id="IPR027417">
    <property type="entry name" value="P-loop_NTPase"/>
</dbReference>
<proteinExistence type="predicted"/>
<evidence type="ECO:0000256" key="1">
    <source>
        <dbReference type="ARBA" id="ARBA00022741"/>
    </source>
</evidence>
<dbReference type="EMBL" id="QSUL01000002">
    <property type="protein sequence ID" value="RGN39442.1"/>
    <property type="molecule type" value="Genomic_DNA"/>
</dbReference>
<dbReference type="InterPro" id="IPR010488">
    <property type="entry name" value="Zeta_toxin_domain"/>
</dbReference>
<accession>A0A3E5BP76</accession>
<dbReference type="Gene3D" id="3.40.50.300">
    <property type="entry name" value="P-loop containing nucleotide triphosphate hydrolases"/>
    <property type="match status" value="1"/>
</dbReference>